<reference evidence="1 2" key="1">
    <citation type="journal article" date="2023" name="Plants (Basel)">
        <title>Bridging the Gap: Combining Genomics and Transcriptomics Approaches to Understand Stylosanthes scabra, an Orphan Legume from the Brazilian Caatinga.</title>
        <authorList>
            <person name="Ferreira-Neto J.R.C."/>
            <person name="da Silva M.D."/>
            <person name="Binneck E."/>
            <person name="de Melo N.F."/>
            <person name="da Silva R.H."/>
            <person name="de Melo A.L.T.M."/>
            <person name="Pandolfi V."/>
            <person name="Bustamante F.O."/>
            <person name="Brasileiro-Vidal A.C."/>
            <person name="Benko-Iseppon A.M."/>
        </authorList>
    </citation>
    <scope>NUCLEOTIDE SEQUENCE [LARGE SCALE GENOMIC DNA]</scope>
    <source>
        <tissue evidence="1">Leaves</tissue>
    </source>
</reference>
<comment type="caution">
    <text evidence="1">The sequence shown here is derived from an EMBL/GenBank/DDBJ whole genome shotgun (WGS) entry which is preliminary data.</text>
</comment>
<organism evidence="1 2">
    <name type="scientific">Stylosanthes scabra</name>
    <dbReference type="NCBI Taxonomy" id="79078"/>
    <lineage>
        <taxon>Eukaryota</taxon>
        <taxon>Viridiplantae</taxon>
        <taxon>Streptophyta</taxon>
        <taxon>Embryophyta</taxon>
        <taxon>Tracheophyta</taxon>
        <taxon>Spermatophyta</taxon>
        <taxon>Magnoliopsida</taxon>
        <taxon>eudicotyledons</taxon>
        <taxon>Gunneridae</taxon>
        <taxon>Pentapetalae</taxon>
        <taxon>rosids</taxon>
        <taxon>fabids</taxon>
        <taxon>Fabales</taxon>
        <taxon>Fabaceae</taxon>
        <taxon>Papilionoideae</taxon>
        <taxon>50 kb inversion clade</taxon>
        <taxon>dalbergioids sensu lato</taxon>
        <taxon>Dalbergieae</taxon>
        <taxon>Pterocarpus clade</taxon>
        <taxon>Stylosanthes</taxon>
    </lineage>
</organism>
<keyword evidence="2" id="KW-1185">Reference proteome</keyword>
<evidence type="ECO:0000313" key="1">
    <source>
        <dbReference type="EMBL" id="MED6181558.1"/>
    </source>
</evidence>
<sequence length="61" mass="7167">MERIKAFQVFKHASKRPLKQLEARVSSSNLLLRRRTAAWIRRCSSPSRPQFVHRTQSFSAL</sequence>
<dbReference type="Proteomes" id="UP001341840">
    <property type="component" value="Unassembled WGS sequence"/>
</dbReference>
<protein>
    <submittedName>
        <fullName evidence="1">Uncharacterized protein</fullName>
    </submittedName>
</protein>
<accession>A0ABU6W9J6</accession>
<dbReference type="EMBL" id="JASCZI010181308">
    <property type="protein sequence ID" value="MED6181558.1"/>
    <property type="molecule type" value="Genomic_DNA"/>
</dbReference>
<evidence type="ECO:0000313" key="2">
    <source>
        <dbReference type="Proteomes" id="UP001341840"/>
    </source>
</evidence>
<proteinExistence type="predicted"/>
<name>A0ABU6W9J6_9FABA</name>
<gene>
    <name evidence="1" type="ORF">PIB30_020480</name>
</gene>